<dbReference type="InterPro" id="IPR017850">
    <property type="entry name" value="Alkaline_phosphatase_core_sf"/>
</dbReference>
<dbReference type="Gene3D" id="3.40.720.10">
    <property type="entry name" value="Alkaline Phosphatase, subunit A"/>
    <property type="match status" value="1"/>
</dbReference>
<organism evidence="3 4">
    <name type="scientific">Psychroserpens algicola</name>
    <dbReference type="NCBI Taxonomy" id="1719034"/>
    <lineage>
        <taxon>Bacteria</taxon>
        <taxon>Pseudomonadati</taxon>
        <taxon>Bacteroidota</taxon>
        <taxon>Flavobacteriia</taxon>
        <taxon>Flavobacteriales</taxon>
        <taxon>Flavobacteriaceae</taxon>
        <taxon>Psychroserpens</taxon>
    </lineage>
</organism>
<evidence type="ECO:0000256" key="1">
    <source>
        <dbReference type="ARBA" id="ARBA00022801"/>
    </source>
</evidence>
<dbReference type="Pfam" id="PF04185">
    <property type="entry name" value="Phosphoesterase"/>
    <property type="match status" value="1"/>
</dbReference>
<keyword evidence="4" id="KW-1185">Reference proteome</keyword>
<dbReference type="InterPro" id="IPR007312">
    <property type="entry name" value="Phosphoesterase"/>
</dbReference>
<comment type="caution">
    <text evidence="3">The sequence shown here is derived from an EMBL/GenBank/DDBJ whole genome shotgun (WGS) entry which is preliminary data.</text>
</comment>
<evidence type="ECO:0008006" key="5">
    <source>
        <dbReference type="Google" id="ProtNLM"/>
    </source>
</evidence>
<proteinExistence type="predicted"/>
<dbReference type="SUPFAM" id="SSF53649">
    <property type="entry name" value="Alkaline phosphatase-like"/>
    <property type="match status" value="1"/>
</dbReference>
<dbReference type="EMBL" id="JALPQF010000002">
    <property type="protein sequence ID" value="MCK8479512.1"/>
    <property type="molecule type" value="Genomic_DNA"/>
</dbReference>
<sequence>MKTEIKHIVYLMLENRSLDQLLGWLYDEQHPPLVNIPSQVSPTYNGLKENTYFNLDSNGNKHYVVKGVDNMNVPVHDPHEKYGHVNIQLFDTTENQSCKIPPPMSGFYKDFASYHDQTHQIMQSYTPFDLPVINGLAKHFAVSDHYFCSVPTQTNCNRAFAAAGNSLGINDNNELEAFVNNRDFSHVPPHLSQPVGHQFNQKTMWNVLSDHGFDQPSDWMHYYSQGTWWEDLLGVEGYAYTRDLMTQLQPELFDQHFDKIDTFFERAKAGTLPKVCFLEPEWGLEMPIDDRDYGINGNDYHPPTNLIPGEAFVKKIYDHLTSNKEAWANTLFIINFDEHGGTYDHVGPSPCATEPWASDGTPAPKKENREEGFDFKRFGVRVPLLLISPRVPESTVFRAKGPTPFDHTSVIATILNMFGIPKSSWGLGGRTANAPTFECVFECNPIRQDIPIVEVNKHPKTLEGIENTTPPNDIHLRMAHSLLHRVLKKEGLSKEETDALQLPKLIDAETVVDLSKRLKAALKAVKNR</sequence>
<dbReference type="PANTHER" id="PTHR31956:SF1">
    <property type="entry name" value="NON-SPECIFIC PHOSPHOLIPASE C1"/>
    <property type="match status" value="1"/>
</dbReference>
<dbReference type="PANTHER" id="PTHR31956">
    <property type="entry name" value="NON-SPECIFIC PHOSPHOLIPASE C4-RELATED"/>
    <property type="match status" value="1"/>
</dbReference>
<accession>A0ABT0H6Q9</accession>
<dbReference type="Proteomes" id="UP001203687">
    <property type="component" value="Unassembled WGS sequence"/>
</dbReference>
<protein>
    <recommendedName>
        <fullName evidence="5">Phospholipase C</fullName>
    </recommendedName>
</protein>
<evidence type="ECO:0000313" key="3">
    <source>
        <dbReference type="EMBL" id="MCK8479512.1"/>
    </source>
</evidence>
<name>A0ABT0H6Q9_9FLAO</name>
<feature type="region of interest" description="Disordered" evidence="2">
    <location>
        <begin position="350"/>
        <end position="370"/>
    </location>
</feature>
<dbReference type="RefSeq" id="WP_248411820.1">
    <property type="nucleotide sequence ID" value="NZ_JALPQF010000002.1"/>
</dbReference>
<gene>
    <name evidence="3" type="ORF">MUY34_02705</name>
</gene>
<reference evidence="3" key="1">
    <citation type="submission" date="2022-04" db="EMBL/GenBank/DDBJ databases">
        <authorList>
            <person name="Ren T."/>
        </authorList>
    </citation>
    <scope>NUCLEOTIDE SEQUENCE</scope>
    <source>
        <strain evidence="3">F63249</strain>
    </source>
</reference>
<keyword evidence="1" id="KW-0378">Hydrolase</keyword>
<evidence type="ECO:0000256" key="2">
    <source>
        <dbReference type="SAM" id="MobiDB-lite"/>
    </source>
</evidence>
<evidence type="ECO:0000313" key="4">
    <source>
        <dbReference type="Proteomes" id="UP001203687"/>
    </source>
</evidence>